<proteinExistence type="predicted"/>
<evidence type="ECO:0000313" key="4">
    <source>
        <dbReference type="Proteomes" id="UP000736583"/>
    </source>
</evidence>
<organism evidence="3 4">
    <name type="scientific">Clostridium simiarum</name>
    <dbReference type="NCBI Taxonomy" id="2841506"/>
    <lineage>
        <taxon>Bacteria</taxon>
        <taxon>Bacillati</taxon>
        <taxon>Bacillota</taxon>
        <taxon>Clostridia</taxon>
        <taxon>Eubacteriales</taxon>
        <taxon>Clostridiaceae</taxon>
        <taxon>Clostridium</taxon>
    </lineage>
</organism>
<dbReference type="Pfam" id="PF01966">
    <property type="entry name" value="HD"/>
    <property type="match status" value="1"/>
</dbReference>
<keyword evidence="4" id="KW-1185">Reference proteome</keyword>
<dbReference type="InterPro" id="IPR006674">
    <property type="entry name" value="HD_domain"/>
</dbReference>
<dbReference type="InterPro" id="IPR050124">
    <property type="entry name" value="tRNA_CCA-adding_enzyme"/>
</dbReference>
<gene>
    <name evidence="3" type="ORF">KQI89_14095</name>
</gene>
<reference evidence="3 4" key="1">
    <citation type="submission" date="2021-06" db="EMBL/GenBank/DDBJ databases">
        <authorList>
            <person name="Sun Q."/>
            <person name="Li D."/>
        </authorList>
    </citation>
    <scope>NUCLEOTIDE SEQUENCE [LARGE SCALE GENOMIC DNA]</scope>
    <source>
        <strain evidence="3 4">MSJ-4</strain>
    </source>
</reference>
<evidence type="ECO:0000313" key="3">
    <source>
        <dbReference type="EMBL" id="MBU5592881.1"/>
    </source>
</evidence>
<comment type="caution">
    <text evidence="3">The sequence shown here is derived from an EMBL/GenBank/DDBJ whole genome shotgun (WGS) entry which is preliminary data.</text>
</comment>
<name>A0ABS6F304_9CLOT</name>
<sequence length="221" mass="26033">MKEIYGKIDEILINEERPSFELNKMLVDEELDMEPFKVLSKLKDIPQELKYHPEGNVWNHVMLVIDRGASYKKYSKDQRRFMWSLLLHDIGKISTTKLRKGRITSYDHDKVGKEMVLEFFSYFQEEESFVKEVASLVRWHMQALFVTNGLPFADINSMIKEVDLKDITLISICDRLGRGRLDDEKVNKTYEVIQNFVDIVSSKGNLKGFNIYEEFNINTFM</sequence>
<accession>A0ABS6F304</accession>
<dbReference type="RefSeq" id="WP_216457577.1">
    <property type="nucleotide sequence ID" value="NZ_JAHLQL010000005.1"/>
</dbReference>
<dbReference type="PANTHER" id="PTHR47545:SF2">
    <property type="entry name" value="CC-ADDING TRNA NUCLEOTIDYLTRANSFERASE"/>
    <property type="match status" value="1"/>
</dbReference>
<dbReference type="PANTHER" id="PTHR47545">
    <property type="entry name" value="MULTIFUNCTIONAL CCA PROTEIN"/>
    <property type="match status" value="1"/>
</dbReference>
<evidence type="ECO:0000256" key="1">
    <source>
        <dbReference type="ARBA" id="ARBA00022741"/>
    </source>
</evidence>
<feature type="domain" description="HD" evidence="2">
    <location>
        <begin position="58"/>
        <end position="144"/>
    </location>
</feature>
<keyword evidence="1" id="KW-0547">Nucleotide-binding</keyword>
<dbReference type="EMBL" id="JAHLQL010000005">
    <property type="protein sequence ID" value="MBU5592881.1"/>
    <property type="molecule type" value="Genomic_DNA"/>
</dbReference>
<dbReference type="CDD" id="cd00077">
    <property type="entry name" value="HDc"/>
    <property type="match status" value="1"/>
</dbReference>
<protein>
    <submittedName>
        <fullName evidence="3">HD domain-containing protein</fullName>
    </submittedName>
</protein>
<evidence type="ECO:0000259" key="2">
    <source>
        <dbReference type="Pfam" id="PF01966"/>
    </source>
</evidence>
<dbReference type="InterPro" id="IPR003607">
    <property type="entry name" value="HD/PDEase_dom"/>
</dbReference>
<dbReference type="Proteomes" id="UP000736583">
    <property type="component" value="Unassembled WGS sequence"/>
</dbReference>